<evidence type="ECO:0000259" key="3">
    <source>
        <dbReference type="SMART" id="SM01012"/>
    </source>
</evidence>
<keyword evidence="2" id="KW-0804">Transcription</keyword>
<keyword evidence="1" id="KW-0805">Transcription regulation</keyword>
<dbReference type="RefSeq" id="WP_193668166.1">
    <property type="nucleotide sequence ID" value="NZ_JACDTV010000004.1"/>
</dbReference>
<dbReference type="InterPro" id="IPR003018">
    <property type="entry name" value="GAF"/>
</dbReference>
<dbReference type="InterPro" id="IPR005561">
    <property type="entry name" value="ANTAR"/>
</dbReference>
<gene>
    <name evidence="4" type="ORF">JOE61_002516</name>
</gene>
<dbReference type="Gene3D" id="1.10.10.10">
    <property type="entry name" value="Winged helix-like DNA-binding domain superfamily/Winged helix DNA-binding domain"/>
    <property type="match status" value="1"/>
</dbReference>
<evidence type="ECO:0000256" key="2">
    <source>
        <dbReference type="ARBA" id="ARBA00023163"/>
    </source>
</evidence>
<feature type="domain" description="ANTAR" evidence="3">
    <location>
        <begin position="163"/>
        <end position="218"/>
    </location>
</feature>
<reference evidence="4 5" key="1">
    <citation type="submission" date="2021-01" db="EMBL/GenBank/DDBJ databases">
        <title>Sequencing the genomes of 1000 actinobacteria strains.</title>
        <authorList>
            <person name="Klenk H.-P."/>
        </authorList>
    </citation>
    <scope>NUCLEOTIDE SEQUENCE [LARGE SCALE GENOMIC DNA]</scope>
    <source>
        <strain evidence="4 5">DSM 18239</strain>
    </source>
</reference>
<proteinExistence type="predicted"/>
<evidence type="ECO:0000313" key="4">
    <source>
        <dbReference type="EMBL" id="MBM7508702.1"/>
    </source>
</evidence>
<evidence type="ECO:0000313" key="5">
    <source>
        <dbReference type="Proteomes" id="UP000732378"/>
    </source>
</evidence>
<name>A0ABS2MBZ6_9ACTN</name>
<keyword evidence="5" id="KW-1185">Reference proteome</keyword>
<dbReference type="SMART" id="SM01012">
    <property type="entry name" value="ANTAR"/>
    <property type="match status" value="1"/>
</dbReference>
<dbReference type="Gene3D" id="3.30.450.40">
    <property type="match status" value="1"/>
</dbReference>
<dbReference type="Pfam" id="PF03861">
    <property type="entry name" value="ANTAR"/>
    <property type="match status" value="1"/>
</dbReference>
<accession>A0ABS2MBZ6</accession>
<dbReference type="EMBL" id="JAFBBZ010000001">
    <property type="protein sequence ID" value="MBM7508702.1"/>
    <property type="molecule type" value="Genomic_DNA"/>
</dbReference>
<dbReference type="Pfam" id="PF13185">
    <property type="entry name" value="GAF_2"/>
    <property type="match status" value="1"/>
</dbReference>
<dbReference type="InterPro" id="IPR029016">
    <property type="entry name" value="GAF-like_dom_sf"/>
</dbReference>
<organism evidence="4 5">
    <name type="scientific">Nocardioides salarius</name>
    <dbReference type="NCBI Taxonomy" id="374513"/>
    <lineage>
        <taxon>Bacteria</taxon>
        <taxon>Bacillati</taxon>
        <taxon>Actinomycetota</taxon>
        <taxon>Actinomycetes</taxon>
        <taxon>Propionibacteriales</taxon>
        <taxon>Nocardioidaceae</taxon>
        <taxon>Nocardioides</taxon>
    </lineage>
</organism>
<dbReference type="SUPFAM" id="SSF55781">
    <property type="entry name" value="GAF domain-like"/>
    <property type="match status" value="1"/>
</dbReference>
<dbReference type="InterPro" id="IPR036388">
    <property type="entry name" value="WH-like_DNA-bd_sf"/>
</dbReference>
<dbReference type="Proteomes" id="UP000732378">
    <property type="component" value="Unassembled WGS sequence"/>
</dbReference>
<protein>
    <recommendedName>
        <fullName evidence="3">ANTAR domain-containing protein</fullName>
    </recommendedName>
</protein>
<comment type="caution">
    <text evidence="4">The sequence shown here is derived from an EMBL/GenBank/DDBJ whole genome shotgun (WGS) entry which is preliminary data.</text>
</comment>
<evidence type="ECO:0000256" key="1">
    <source>
        <dbReference type="ARBA" id="ARBA00023015"/>
    </source>
</evidence>
<sequence>MSQHAHLLLQLTRMLARQELRGAPLSMRLCTAYVRLARAERGAISLGSLGDERALLCATDEPAARYEDAQDLAGEGPTLQALRTGAVASVDSSEAHASTWPRLSGLSPQHPAHVHALPMRPDGVVVGVVTVHFEAAGMLDEEQESLHFLGDAVGAACLGQASYDDDSRGLWSERDRVAQATGAIVAQLRVGPADAAAILRAHAFASDASVHEVARRVVSGELDFSRDPYGGTQ</sequence>